<dbReference type="PROSITE" id="PS50853">
    <property type="entry name" value="FN3"/>
    <property type="match status" value="1"/>
</dbReference>
<dbReference type="InterPro" id="IPR036116">
    <property type="entry name" value="FN3_sf"/>
</dbReference>
<dbReference type="Pfam" id="PF00041">
    <property type="entry name" value="fn3"/>
    <property type="match status" value="1"/>
</dbReference>
<evidence type="ECO:0000256" key="2">
    <source>
        <dbReference type="SAM" id="Phobius"/>
    </source>
</evidence>
<reference evidence="4" key="1">
    <citation type="submission" date="2018-11" db="EMBL/GenBank/DDBJ databases">
        <authorList>
            <person name="Alioto T."/>
            <person name="Alioto T."/>
        </authorList>
    </citation>
    <scope>NUCLEOTIDE SEQUENCE</scope>
</reference>
<accession>A0A8B6GVA3</accession>
<name>A0A8B6GVA3_MYTGA</name>
<dbReference type="SUPFAM" id="SSF48726">
    <property type="entry name" value="Immunoglobulin"/>
    <property type="match status" value="1"/>
</dbReference>
<dbReference type="PANTHER" id="PTHR44170:SF32">
    <property type="entry name" value="PROTEIN TURTLE-LIKE PROTEIN"/>
    <property type="match status" value="1"/>
</dbReference>
<dbReference type="CDD" id="cd00063">
    <property type="entry name" value="FN3"/>
    <property type="match status" value="1"/>
</dbReference>
<evidence type="ECO:0000313" key="4">
    <source>
        <dbReference type="EMBL" id="VDI69601.1"/>
    </source>
</evidence>
<dbReference type="GO" id="GO:0098609">
    <property type="term" value="P:cell-cell adhesion"/>
    <property type="evidence" value="ECO:0007669"/>
    <property type="project" value="TreeGrafter"/>
</dbReference>
<dbReference type="InterPro" id="IPR013783">
    <property type="entry name" value="Ig-like_fold"/>
</dbReference>
<dbReference type="PANTHER" id="PTHR44170">
    <property type="entry name" value="PROTEIN SIDEKICK"/>
    <property type="match status" value="1"/>
</dbReference>
<dbReference type="SUPFAM" id="SSF49265">
    <property type="entry name" value="Fibronectin type III"/>
    <property type="match status" value="1"/>
</dbReference>
<evidence type="ECO:0000313" key="5">
    <source>
        <dbReference type="Proteomes" id="UP000596742"/>
    </source>
</evidence>
<dbReference type="AlphaFoldDB" id="A0A8B6GVA3"/>
<dbReference type="Gene3D" id="2.60.40.10">
    <property type="entry name" value="Immunoglobulins"/>
    <property type="match status" value="2"/>
</dbReference>
<protein>
    <recommendedName>
        <fullName evidence="3">Fibronectin type-III domain-containing protein</fullName>
    </recommendedName>
</protein>
<keyword evidence="2" id="KW-0472">Membrane</keyword>
<dbReference type="SMART" id="SM00060">
    <property type="entry name" value="FN3"/>
    <property type="match status" value="1"/>
</dbReference>
<feature type="domain" description="Fibronectin type-III" evidence="3">
    <location>
        <begin position="214"/>
        <end position="310"/>
    </location>
</feature>
<keyword evidence="5" id="KW-1185">Reference proteome</keyword>
<organism evidence="4 5">
    <name type="scientific">Mytilus galloprovincialis</name>
    <name type="common">Mediterranean mussel</name>
    <dbReference type="NCBI Taxonomy" id="29158"/>
    <lineage>
        <taxon>Eukaryota</taxon>
        <taxon>Metazoa</taxon>
        <taxon>Spiralia</taxon>
        <taxon>Lophotrochozoa</taxon>
        <taxon>Mollusca</taxon>
        <taxon>Bivalvia</taxon>
        <taxon>Autobranchia</taxon>
        <taxon>Pteriomorphia</taxon>
        <taxon>Mytilida</taxon>
        <taxon>Mytiloidea</taxon>
        <taxon>Mytilidae</taxon>
        <taxon>Mytilinae</taxon>
        <taxon>Mytilus</taxon>
    </lineage>
</organism>
<feature type="non-terminal residue" evidence="4">
    <location>
        <position position="1"/>
    </location>
</feature>
<dbReference type="InterPro" id="IPR036179">
    <property type="entry name" value="Ig-like_dom_sf"/>
</dbReference>
<evidence type="ECO:0000259" key="3">
    <source>
        <dbReference type="PROSITE" id="PS50853"/>
    </source>
</evidence>
<feature type="transmembrane region" description="Helical" evidence="2">
    <location>
        <begin position="321"/>
        <end position="346"/>
    </location>
</feature>
<keyword evidence="2" id="KW-1133">Transmembrane helix</keyword>
<sequence length="355" mass="40051">APDVTVENITYSQTQSPRQIQSTLDSNPLVNKCKWHHQSKYGEHIREFNANNQILTLPTIPTDQRYQDTGEYICTAENGIIGINRQLQQTGSGYVISNAPPVITADNNSTQYGKFSRSTELKVNVYSIPKYSRINWYIGNTQLVSNKYAIKEEPAMVKDLFHGVKVQLDGYRVTLIISDLQEADFTNYTLRLLYSDNQYVHHEVTLESTSAPQTPSNFNITSSSETSITVQWIPGYNGGQKQTFYVQYRTSGTNTWVLQEIIMINRLDKQNFYTLSGLQEKTTYELRMYAQNAFNQSKKTDTATATTLQSVFTEAKTSSNAITGAVAGVVVVLMIVCAIIISILVFKKRKGKFVH</sequence>
<dbReference type="InterPro" id="IPR003961">
    <property type="entry name" value="FN3_dom"/>
</dbReference>
<proteinExistence type="predicted"/>
<gene>
    <name evidence="4" type="ORF">MGAL_10B067683</name>
</gene>
<keyword evidence="2" id="KW-0812">Transmembrane</keyword>
<dbReference type="Proteomes" id="UP000596742">
    <property type="component" value="Unassembled WGS sequence"/>
</dbReference>
<dbReference type="EMBL" id="UYJE01009054">
    <property type="protein sequence ID" value="VDI69601.1"/>
    <property type="molecule type" value="Genomic_DNA"/>
</dbReference>
<keyword evidence="1" id="KW-1015">Disulfide bond</keyword>
<comment type="caution">
    <text evidence="4">The sequence shown here is derived from an EMBL/GenBank/DDBJ whole genome shotgun (WGS) entry which is preliminary data.</text>
</comment>
<dbReference type="OrthoDB" id="6133959at2759"/>
<evidence type="ECO:0000256" key="1">
    <source>
        <dbReference type="ARBA" id="ARBA00023157"/>
    </source>
</evidence>